<accession>A0ABW4PT34</accession>
<evidence type="ECO:0000313" key="2">
    <source>
        <dbReference type="Proteomes" id="UP001597365"/>
    </source>
</evidence>
<proteinExistence type="predicted"/>
<comment type="caution">
    <text evidence="1">The sequence shown here is derived from an EMBL/GenBank/DDBJ whole genome shotgun (WGS) entry which is preliminary data.</text>
</comment>
<organism evidence="1 2">
    <name type="scientific">Streptomyces desertarenae</name>
    <dbReference type="NCBI Taxonomy" id="2666184"/>
    <lineage>
        <taxon>Bacteria</taxon>
        <taxon>Bacillati</taxon>
        <taxon>Actinomycetota</taxon>
        <taxon>Actinomycetes</taxon>
        <taxon>Kitasatosporales</taxon>
        <taxon>Streptomycetaceae</taxon>
        <taxon>Streptomyces</taxon>
    </lineage>
</organism>
<dbReference type="RefSeq" id="WP_380905259.1">
    <property type="nucleotide sequence ID" value="NZ_JBHUFU010000038.1"/>
</dbReference>
<protein>
    <submittedName>
        <fullName evidence="1">Uncharacterized protein</fullName>
    </submittedName>
</protein>
<reference evidence="2" key="1">
    <citation type="journal article" date="2019" name="Int. J. Syst. Evol. Microbiol.">
        <title>The Global Catalogue of Microorganisms (GCM) 10K type strain sequencing project: providing services to taxonomists for standard genome sequencing and annotation.</title>
        <authorList>
            <consortium name="The Broad Institute Genomics Platform"/>
            <consortium name="The Broad Institute Genome Sequencing Center for Infectious Disease"/>
            <person name="Wu L."/>
            <person name="Ma J."/>
        </authorList>
    </citation>
    <scope>NUCLEOTIDE SEQUENCE [LARGE SCALE GENOMIC DNA]</scope>
    <source>
        <strain evidence="2">CGMCC 4.7455</strain>
    </source>
</reference>
<sequence length="48" mass="5485">MEDLAGLALRVLRGIGRGVAALLEYINLRDGYRAFKRDVQHMKKGKRK</sequence>
<dbReference type="Proteomes" id="UP001597365">
    <property type="component" value="Unassembled WGS sequence"/>
</dbReference>
<evidence type="ECO:0000313" key="1">
    <source>
        <dbReference type="EMBL" id="MFD1833419.1"/>
    </source>
</evidence>
<gene>
    <name evidence="1" type="ORF">ACFSJS_27845</name>
</gene>
<dbReference type="EMBL" id="JBHUFU010000038">
    <property type="protein sequence ID" value="MFD1833419.1"/>
    <property type="molecule type" value="Genomic_DNA"/>
</dbReference>
<keyword evidence="2" id="KW-1185">Reference proteome</keyword>
<name>A0ABW4PT34_9ACTN</name>